<dbReference type="Proteomes" id="UP000257109">
    <property type="component" value="Unassembled WGS sequence"/>
</dbReference>
<evidence type="ECO:0000313" key="2">
    <source>
        <dbReference type="Proteomes" id="UP000257109"/>
    </source>
</evidence>
<organism evidence="1 2">
    <name type="scientific">Mucuna pruriens</name>
    <name type="common">Velvet bean</name>
    <name type="synonym">Dolichos pruriens</name>
    <dbReference type="NCBI Taxonomy" id="157652"/>
    <lineage>
        <taxon>Eukaryota</taxon>
        <taxon>Viridiplantae</taxon>
        <taxon>Streptophyta</taxon>
        <taxon>Embryophyta</taxon>
        <taxon>Tracheophyta</taxon>
        <taxon>Spermatophyta</taxon>
        <taxon>Magnoliopsida</taxon>
        <taxon>eudicotyledons</taxon>
        <taxon>Gunneridae</taxon>
        <taxon>Pentapetalae</taxon>
        <taxon>rosids</taxon>
        <taxon>fabids</taxon>
        <taxon>Fabales</taxon>
        <taxon>Fabaceae</taxon>
        <taxon>Papilionoideae</taxon>
        <taxon>50 kb inversion clade</taxon>
        <taxon>NPAAA clade</taxon>
        <taxon>indigoferoid/millettioid clade</taxon>
        <taxon>Phaseoleae</taxon>
        <taxon>Mucuna</taxon>
    </lineage>
</organism>
<keyword evidence="2" id="KW-1185">Reference proteome</keyword>
<protein>
    <submittedName>
        <fullName evidence="1">Mitochondrial protein</fullName>
    </submittedName>
</protein>
<accession>A0A371ICT6</accession>
<comment type="caution">
    <text evidence="1">The sequence shown here is derived from an EMBL/GenBank/DDBJ whole genome shotgun (WGS) entry which is preliminary data.</text>
</comment>
<gene>
    <name evidence="1" type="ORF">CR513_02289</name>
</gene>
<dbReference type="EMBL" id="QJKJ01000393">
    <property type="protein sequence ID" value="RDY12862.1"/>
    <property type="molecule type" value="Genomic_DNA"/>
</dbReference>
<evidence type="ECO:0000313" key="1">
    <source>
        <dbReference type="EMBL" id="RDY12862.1"/>
    </source>
</evidence>
<feature type="non-terminal residue" evidence="1">
    <location>
        <position position="1"/>
    </location>
</feature>
<sequence length="184" mass="21479">MISIFSDLLEDCMEVFMDNFTRRFIKNFNKITLPLSKLLQKDVDFAFDVEIRDKKGAKNAVADHLSRLEREVDLVPCLRLLKKHPELIKKDLKVMPNIIYGMILIYGDYVIIKCISEPKIQSVPYFCHSASRRGYYGLSQTARKVLDCGFYWSPIFRDAHEFVSTYDQCQKAGMAISRRHEMPQ</sequence>
<reference evidence="1" key="1">
    <citation type="submission" date="2018-05" db="EMBL/GenBank/DDBJ databases">
        <title>Draft genome of Mucuna pruriens seed.</title>
        <authorList>
            <person name="Nnadi N.E."/>
            <person name="Vos R."/>
            <person name="Hasami M.H."/>
            <person name="Devisetty U.K."/>
            <person name="Aguiy J.C."/>
        </authorList>
    </citation>
    <scope>NUCLEOTIDE SEQUENCE [LARGE SCALE GENOMIC DNA]</scope>
    <source>
        <strain evidence="1">JCA_2017</strain>
    </source>
</reference>
<dbReference type="Gene3D" id="1.10.340.70">
    <property type="match status" value="1"/>
</dbReference>
<dbReference type="AlphaFoldDB" id="A0A371ICT6"/>
<name>A0A371ICT6_MUCPR</name>
<proteinExistence type="predicted"/>